<evidence type="ECO:0000313" key="6">
    <source>
        <dbReference type="Proteomes" id="UP000598820"/>
    </source>
</evidence>
<dbReference type="PANTHER" id="PTHR38445">
    <property type="entry name" value="HTH-TYPE TRANSCRIPTIONAL REPRESSOR YTRA"/>
    <property type="match status" value="1"/>
</dbReference>
<dbReference type="InterPro" id="IPR036390">
    <property type="entry name" value="WH_DNA-bd_sf"/>
</dbReference>
<comment type="caution">
    <text evidence="5">The sequence shown here is derived from an EMBL/GenBank/DDBJ whole genome shotgun (WGS) entry which is preliminary data.</text>
</comment>
<dbReference type="EMBL" id="JACWZY010000008">
    <property type="protein sequence ID" value="MBD2701295.1"/>
    <property type="molecule type" value="Genomic_DNA"/>
</dbReference>
<dbReference type="Pfam" id="PF13377">
    <property type="entry name" value="Peripla_BP_3"/>
    <property type="match status" value="1"/>
</dbReference>
<dbReference type="InterPro" id="IPR028082">
    <property type="entry name" value="Peripla_BP_I"/>
</dbReference>
<dbReference type="PANTHER" id="PTHR38445:SF9">
    <property type="entry name" value="HTH-TYPE TRANSCRIPTIONAL REPRESSOR YTRA"/>
    <property type="match status" value="1"/>
</dbReference>
<evidence type="ECO:0000256" key="1">
    <source>
        <dbReference type="ARBA" id="ARBA00023015"/>
    </source>
</evidence>
<keyword evidence="3" id="KW-0804">Transcription</keyword>
<dbReference type="GO" id="GO:0003677">
    <property type="term" value="F:DNA binding"/>
    <property type="evidence" value="ECO:0007669"/>
    <property type="project" value="UniProtKB-KW"/>
</dbReference>
<proteinExistence type="predicted"/>
<dbReference type="PROSITE" id="PS50949">
    <property type="entry name" value="HTH_GNTR"/>
    <property type="match status" value="1"/>
</dbReference>
<evidence type="ECO:0000259" key="4">
    <source>
        <dbReference type="PROSITE" id="PS50949"/>
    </source>
</evidence>
<gene>
    <name evidence="5" type="ORF">IC229_11650</name>
</gene>
<reference evidence="5" key="1">
    <citation type="submission" date="2020-09" db="EMBL/GenBank/DDBJ databases">
        <authorList>
            <person name="Kim M.K."/>
        </authorList>
    </citation>
    <scope>NUCLEOTIDE SEQUENCE</scope>
    <source>
        <strain evidence="5">BT702</strain>
    </source>
</reference>
<evidence type="ECO:0000313" key="5">
    <source>
        <dbReference type="EMBL" id="MBD2701295.1"/>
    </source>
</evidence>
<keyword evidence="1" id="KW-0805">Transcription regulation</keyword>
<dbReference type="Pfam" id="PF00392">
    <property type="entry name" value="GntR"/>
    <property type="match status" value="1"/>
</dbReference>
<dbReference type="InterPro" id="IPR046335">
    <property type="entry name" value="LacI/GalR-like_sensor"/>
</dbReference>
<organism evidence="5 6">
    <name type="scientific">Spirosoma profusum</name>
    <dbReference type="NCBI Taxonomy" id="2771354"/>
    <lineage>
        <taxon>Bacteria</taxon>
        <taxon>Pseudomonadati</taxon>
        <taxon>Bacteroidota</taxon>
        <taxon>Cytophagia</taxon>
        <taxon>Cytophagales</taxon>
        <taxon>Cytophagaceae</taxon>
        <taxon>Spirosoma</taxon>
    </lineage>
</organism>
<keyword evidence="6" id="KW-1185">Reference proteome</keyword>
<dbReference type="SUPFAM" id="SSF53822">
    <property type="entry name" value="Periplasmic binding protein-like I"/>
    <property type="match status" value="1"/>
</dbReference>
<feature type="domain" description="HTH gntR-type" evidence="4">
    <location>
        <begin position="21"/>
        <end position="89"/>
    </location>
</feature>
<dbReference type="GO" id="GO:0003700">
    <property type="term" value="F:DNA-binding transcription factor activity"/>
    <property type="evidence" value="ECO:0007669"/>
    <property type="project" value="InterPro"/>
</dbReference>
<dbReference type="AlphaFoldDB" id="A0A927ASH7"/>
<dbReference type="RefSeq" id="WP_190887155.1">
    <property type="nucleotide sequence ID" value="NZ_JACWZY010000008.1"/>
</dbReference>
<sequence length="344" mass="38520">MIGGTAVRQTSFLRIDENGKTPKFQQIINGVIAQIEAGIFKPGDRLPSINETSAEYYLARATVEKAYCNLLKSGHITSLYRKGFFISHGKIVKRVLFLTGAISETNRAIFKAVSEQLGKSYKVDIYAYEYQRDYLLDGLEKQAGNYHYFVLMPHHLGEICDLADLLKKIPSDRLIFLDGSTATAPRNCASVRFGCGEHFRTILEANAATFRNYHTLNFVTTDNEYVPADWYSAFLEFTETHNLNGQVLDDVREAPLQRGSAYLLVDDDDLIKIIQDANRKELKLGQDVGVVSFNDASYKAMLGGGISVIKTDVAAIGRNLASIIAQNQKQTVRIPMQFINRRSL</sequence>
<dbReference type="Gene3D" id="3.40.50.2300">
    <property type="match status" value="1"/>
</dbReference>
<protein>
    <submittedName>
        <fullName evidence="5">GntR family transcriptional regulator</fullName>
    </submittedName>
</protein>
<dbReference type="CDD" id="cd07377">
    <property type="entry name" value="WHTH_GntR"/>
    <property type="match status" value="1"/>
</dbReference>
<dbReference type="Proteomes" id="UP000598820">
    <property type="component" value="Unassembled WGS sequence"/>
</dbReference>
<name>A0A927ASH7_9BACT</name>
<dbReference type="SMART" id="SM00345">
    <property type="entry name" value="HTH_GNTR"/>
    <property type="match status" value="1"/>
</dbReference>
<dbReference type="InterPro" id="IPR036388">
    <property type="entry name" value="WH-like_DNA-bd_sf"/>
</dbReference>
<dbReference type="Gene3D" id="1.10.10.10">
    <property type="entry name" value="Winged helix-like DNA-binding domain superfamily/Winged helix DNA-binding domain"/>
    <property type="match status" value="1"/>
</dbReference>
<dbReference type="InterPro" id="IPR000524">
    <property type="entry name" value="Tscrpt_reg_HTH_GntR"/>
</dbReference>
<evidence type="ECO:0000256" key="3">
    <source>
        <dbReference type="ARBA" id="ARBA00023163"/>
    </source>
</evidence>
<dbReference type="SUPFAM" id="SSF46785">
    <property type="entry name" value="Winged helix' DNA-binding domain"/>
    <property type="match status" value="1"/>
</dbReference>
<accession>A0A927ASH7</accession>
<evidence type="ECO:0000256" key="2">
    <source>
        <dbReference type="ARBA" id="ARBA00023125"/>
    </source>
</evidence>
<keyword evidence="2" id="KW-0238">DNA-binding</keyword>